<dbReference type="Proteomes" id="UP001172082">
    <property type="component" value="Unassembled WGS sequence"/>
</dbReference>
<organism evidence="1 2">
    <name type="scientific">Splendidivirga corallicola</name>
    <dbReference type="NCBI Taxonomy" id="3051826"/>
    <lineage>
        <taxon>Bacteria</taxon>
        <taxon>Pseudomonadati</taxon>
        <taxon>Bacteroidota</taxon>
        <taxon>Cytophagia</taxon>
        <taxon>Cytophagales</taxon>
        <taxon>Splendidivirgaceae</taxon>
        <taxon>Splendidivirga</taxon>
    </lineage>
</organism>
<proteinExistence type="predicted"/>
<protein>
    <submittedName>
        <fullName evidence="1">Uncharacterized protein</fullName>
    </submittedName>
</protein>
<evidence type="ECO:0000313" key="1">
    <source>
        <dbReference type="EMBL" id="MDN5199894.1"/>
    </source>
</evidence>
<accession>A0ABT8KGS0</accession>
<dbReference type="EMBL" id="JAUJEA010000001">
    <property type="protein sequence ID" value="MDN5199894.1"/>
    <property type="molecule type" value="Genomic_DNA"/>
</dbReference>
<name>A0ABT8KGS0_9BACT</name>
<keyword evidence="2" id="KW-1185">Reference proteome</keyword>
<comment type="caution">
    <text evidence="1">The sequence shown here is derived from an EMBL/GenBank/DDBJ whole genome shotgun (WGS) entry which is preliminary data.</text>
</comment>
<reference evidence="1" key="1">
    <citation type="submission" date="2023-06" db="EMBL/GenBank/DDBJ databases">
        <title>Genomic of Parafulvivirga corallium.</title>
        <authorList>
            <person name="Wang G."/>
        </authorList>
    </citation>
    <scope>NUCLEOTIDE SEQUENCE</scope>
    <source>
        <strain evidence="1">BMA10</strain>
    </source>
</reference>
<gene>
    <name evidence="1" type="ORF">QQ008_00935</name>
</gene>
<evidence type="ECO:0000313" key="2">
    <source>
        <dbReference type="Proteomes" id="UP001172082"/>
    </source>
</evidence>
<sequence length="211" mass="25006">MRDSWYDGQVVLANDSRHHVKLRYNGRLTEGLLQVKENDRIYTLNPDKVTSFSYYDSARDEQRSYISMPIFIEYHQHAKKLFMEVLHEGNSISLLRRTDVLNPKAFVSNRHKDSNKTKKYFKRESLYLLDHSLNRIYNFKSTSYAHQKYRNYSNADKKLLFGMMGHYGDDVKAYASLHKIKVNSVENISRLLDHYHRLADHPAITKNQTKE</sequence>